<dbReference type="InterPro" id="IPR026533">
    <property type="entry name" value="NTPase/PRRC1"/>
</dbReference>
<organism evidence="13">
    <name type="scientific">bioreactor metagenome</name>
    <dbReference type="NCBI Taxonomy" id="1076179"/>
    <lineage>
        <taxon>unclassified sequences</taxon>
        <taxon>metagenomes</taxon>
        <taxon>ecological metagenomes</taxon>
    </lineage>
</organism>
<dbReference type="GO" id="GO:0009117">
    <property type="term" value="P:nucleotide metabolic process"/>
    <property type="evidence" value="ECO:0007669"/>
    <property type="project" value="UniProtKB-KW"/>
</dbReference>
<dbReference type="EC" id="3.6.1.73" evidence="9"/>
<evidence type="ECO:0000256" key="3">
    <source>
        <dbReference type="ARBA" id="ARBA00022723"/>
    </source>
</evidence>
<dbReference type="InterPro" id="IPR029001">
    <property type="entry name" value="ITPase-like_fam"/>
</dbReference>
<protein>
    <recommendedName>
        <fullName evidence="9">inosine/xanthosine triphosphatase</fullName>
        <ecNumber evidence="9">3.6.1.73</ecNumber>
    </recommendedName>
</protein>
<sequence length="198" mass="21696">MQIVFVASENPVKILATKTAIEAYFPKSKVLGLAVESAVSAQPMSDKETYQGAHNRLEAVYQRAVNLGYFDPQAADFQPADYLFVAAEGGVYTPDFRPKKELWSTVWVAAMDASKEVFVAGGAHFLLPKILAEGILAGKELGDVLANLTQVADIKKKEGAIGLLTDNFVDRTAEYSSLVKLAVGQWYGRENFKKFIDK</sequence>
<dbReference type="InterPro" id="IPR050299">
    <property type="entry name" value="YjjX_NTPase"/>
</dbReference>
<keyword evidence="6" id="KW-0460">Magnesium</keyword>
<evidence type="ECO:0000256" key="2">
    <source>
        <dbReference type="ARBA" id="ARBA00001946"/>
    </source>
</evidence>
<keyword evidence="3" id="KW-0479">Metal-binding</keyword>
<evidence type="ECO:0000256" key="8">
    <source>
        <dbReference type="ARBA" id="ARBA00023211"/>
    </source>
</evidence>
<comment type="caution">
    <text evidence="13">The sequence shown here is derived from an EMBL/GenBank/DDBJ whole genome shotgun (WGS) entry which is preliminary data.</text>
</comment>
<evidence type="ECO:0000256" key="9">
    <source>
        <dbReference type="ARBA" id="ARBA00038901"/>
    </source>
</evidence>
<dbReference type="PANTHER" id="PTHR34699">
    <property type="match status" value="1"/>
</dbReference>
<comment type="catalytic activity">
    <reaction evidence="11">
        <text>XTP + H2O = XDP + phosphate + H(+)</text>
        <dbReference type="Rhea" id="RHEA:28406"/>
        <dbReference type="ChEBI" id="CHEBI:15377"/>
        <dbReference type="ChEBI" id="CHEBI:15378"/>
        <dbReference type="ChEBI" id="CHEBI:43474"/>
        <dbReference type="ChEBI" id="CHEBI:59884"/>
        <dbReference type="ChEBI" id="CHEBI:61314"/>
        <dbReference type="EC" id="3.6.1.73"/>
    </reaction>
</comment>
<keyword evidence="4" id="KW-0547">Nucleotide-binding</keyword>
<dbReference type="AlphaFoldDB" id="A0A645CJI2"/>
<dbReference type="GO" id="GO:0046872">
    <property type="term" value="F:metal ion binding"/>
    <property type="evidence" value="ECO:0007669"/>
    <property type="project" value="UniProtKB-KW"/>
</dbReference>
<evidence type="ECO:0000256" key="6">
    <source>
        <dbReference type="ARBA" id="ARBA00022842"/>
    </source>
</evidence>
<dbReference type="GO" id="GO:0103023">
    <property type="term" value="F:ITPase activity"/>
    <property type="evidence" value="ECO:0007669"/>
    <property type="project" value="UniProtKB-EC"/>
</dbReference>
<evidence type="ECO:0000313" key="13">
    <source>
        <dbReference type="EMBL" id="MPM77105.1"/>
    </source>
</evidence>
<keyword evidence="7" id="KW-0546">Nucleotide metabolism</keyword>
<keyword evidence="8" id="KW-0464">Manganese</keyword>
<comment type="catalytic activity">
    <reaction evidence="10">
        <text>ITP + H2O = IDP + phosphate + H(+)</text>
        <dbReference type="Rhea" id="RHEA:28330"/>
        <dbReference type="ChEBI" id="CHEBI:15377"/>
        <dbReference type="ChEBI" id="CHEBI:15378"/>
        <dbReference type="ChEBI" id="CHEBI:43474"/>
        <dbReference type="ChEBI" id="CHEBI:58280"/>
        <dbReference type="ChEBI" id="CHEBI:61402"/>
        <dbReference type="EC" id="3.6.1.73"/>
    </reaction>
</comment>
<evidence type="ECO:0000256" key="1">
    <source>
        <dbReference type="ARBA" id="ARBA00001936"/>
    </source>
</evidence>
<evidence type="ECO:0000256" key="10">
    <source>
        <dbReference type="ARBA" id="ARBA00048174"/>
    </source>
</evidence>
<dbReference type="GO" id="GO:0000166">
    <property type="term" value="F:nucleotide binding"/>
    <property type="evidence" value="ECO:0007669"/>
    <property type="project" value="UniProtKB-KW"/>
</dbReference>
<proteinExistence type="predicted"/>
<gene>
    <name evidence="13" type="ORF">SDC9_124105</name>
</gene>
<keyword evidence="5 13" id="KW-0378">Hydrolase</keyword>
<feature type="domain" description="Non-canonical purine NTP phosphatase/PRRC1" evidence="12">
    <location>
        <begin position="7"/>
        <end position="186"/>
    </location>
</feature>
<name>A0A645CJI2_9ZZZZ</name>
<evidence type="ECO:0000256" key="11">
    <source>
        <dbReference type="ARBA" id="ARBA00048781"/>
    </source>
</evidence>
<evidence type="ECO:0000259" key="12">
    <source>
        <dbReference type="Pfam" id="PF01931"/>
    </source>
</evidence>
<evidence type="ECO:0000256" key="4">
    <source>
        <dbReference type="ARBA" id="ARBA00022741"/>
    </source>
</evidence>
<dbReference type="Gene3D" id="3.90.950.10">
    <property type="match status" value="1"/>
</dbReference>
<accession>A0A645CJI2</accession>
<comment type="cofactor">
    <cofactor evidence="1">
        <name>Mn(2+)</name>
        <dbReference type="ChEBI" id="CHEBI:29035"/>
    </cofactor>
</comment>
<evidence type="ECO:0000256" key="7">
    <source>
        <dbReference type="ARBA" id="ARBA00023080"/>
    </source>
</evidence>
<comment type="cofactor">
    <cofactor evidence="2">
        <name>Mg(2+)</name>
        <dbReference type="ChEBI" id="CHEBI:18420"/>
    </cofactor>
</comment>
<dbReference type="EMBL" id="VSSQ01027723">
    <property type="protein sequence ID" value="MPM77105.1"/>
    <property type="molecule type" value="Genomic_DNA"/>
</dbReference>
<dbReference type="PANTHER" id="PTHR34699:SF2">
    <property type="entry name" value="NON-CANONICAL PURINE NTP PHOSPHATASE_PRRC1 DOMAIN-CONTAINING PROTEIN"/>
    <property type="match status" value="1"/>
</dbReference>
<dbReference type="SUPFAM" id="SSF52972">
    <property type="entry name" value="ITPase-like"/>
    <property type="match status" value="1"/>
</dbReference>
<reference evidence="13" key="1">
    <citation type="submission" date="2019-08" db="EMBL/GenBank/DDBJ databases">
        <authorList>
            <person name="Kucharzyk K."/>
            <person name="Murdoch R.W."/>
            <person name="Higgins S."/>
            <person name="Loffler F."/>
        </authorList>
    </citation>
    <scope>NUCLEOTIDE SEQUENCE</scope>
</reference>
<dbReference type="Pfam" id="PF01931">
    <property type="entry name" value="NTPase_I-T"/>
    <property type="match status" value="1"/>
</dbReference>
<evidence type="ECO:0000256" key="5">
    <source>
        <dbReference type="ARBA" id="ARBA00022801"/>
    </source>
</evidence>